<organism evidence="1 2">
    <name type="scientific">Rahnella woolbedingensis</name>
    <dbReference type="NCBI Taxonomy" id="1510574"/>
    <lineage>
        <taxon>Bacteria</taxon>
        <taxon>Pseudomonadati</taxon>
        <taxon>Pseudomonadota</taxon>
        <taxon>Gammaproteobacteria</taxon>
        <taxon>Enterobacterales</taxon>
        <taxon>Yersiniaceae</taxon>
        <taxon>Rahnella</taxon>
    </lineage>
</organism>
<dbReference type="Proteomes" id="UP000284908">
    <property type="component" value="Unassembled WGS sequence"/>
</dbReference>
<dbReference type="InterPro" id="IPR058522">
    <property type="entry name" value="DUF8209"/>
</dbReference>
<dbReference type="Pfam" id="PF26636">
    <property type="entry name" value="DUF8209"/>
    <property type="match status" value="1"/>
</dbReference>
<protein>
    <submittedName>
        <fullName evidence="1">Uncharacterized protein</fullName>
    </submittedName>
</protein>
<evidence type="ECO:0000313" key="2">
    <source>
        <dbReference type="Proteomes" id="UP000284908"/>
    </source>
</evidence>
<evidence type="ECO:0000313" key="1">
    <source>
        <dbReference type="EMBL" id="RJT37441.1"/>
    </source>
</evidence>
<dbReference type="EMBL" id="RAHH01000034">
    <property type="protein sequence ID" value="RJT37441.1"/>
    <property type="molecule type" value="Genomic_DNA"/>
</dbReference>
<comment type="caution">
    <text evidence="1">The sequence shown here is derived from an EMBL/GenBank/DDBJ whole genome shotgun (WGS) entry which is preliminary data.</text>
</comment>
<dbReference type="RefSeq" id="WP_120134827.1">
    <property type="nucleotide sequence ID" value="NZ_RAHH01000034.1"/>
</dbReference>
<dbReference type="NCBIfam" id="NF045926">
    <property type="entry name" value="STM2901_fam"/>
    <property type="match status" value="1"/>
</dbReference>
<proteinExistence type="predicted"/>
<keyword evidence="2" id="KW-1185">Reference proteome</keyword>
<dbReference type="InterPro" id="IPR058064">
    <property type="entry name" value="STM2901-like"/>
</dbReference>
<accession>A0A419N3A7</accession>
<reference evidence="1 2" key="1">
    <citation type="submission" date="2018-09" db="EMBL/GenBank/DDBJ databases">
        <authorList>
            <person name="Le Fleche-Mateos A."/>
        </authorList>
    </citation>
    <scope>NUCLEOTIDE SEQUENCE [LARGE SCALE GENOMIC DNA]</scope>
    <source>
        <strain evidence="1 2">DSM 27399</strain>
    </source>
</reference>
<dbReference type="OrthoDB" id="8815988at2"/>
<dbReference type="AlphaFoldDB" id="A0A419N3A7"/>
<gene>
    <name evidence="1" type="ORF">D6C13_22060</name>
</gene>
<name>A0A419N3A7_9GAMM</name>
<sequence length="149" mass="16700">MDTTETLGGTYFYHGHDNVTKDELLWLIFIESLADHTGMAVETAATIIAGQPIIPKRQVLGSKGKRTSIASKMARRIFNNARFPNGIRLETLVLGEVRHTNKIGAAVGRAFPYLGYAQAVILIIQVSKDTRNKYNLIARPEHRIAWTYF</sequence>